<dbReference type="GeneID" id="64819139"/>
<dbReference type="InterPro" id="IPR026870">
    <property type="entry name" value="Zinc_ribbon_dom"/>
</dbReference>
<dbReference type="RefSeq" id="WP_211533239.1">
    <property type="nucleotide sequence ID" value="NZ_CP058560.1"/>
</dbReference>
<evidence type="ECO:0000256" key="1">
    <source>
        <dbReference type="SAM" id="Phobius"/>
    </source>
</evidence>
<keyword evidence="1" id="KW-1133">Transmembrane helix</keyword>
<keyword evidence="1" id="KW-0472">Membrane</keyword>
<accession>A0A8T8K2W3</accession>
<reference evidence="3" key="1">
    <citation type="submission" date="2020-07" db="EMBL/GenBank/DDBJ databases">
        <title>Methanobacterium. sp. MethCan genome.</title>
        <authorList>
            <person name="Postec A."/>
            <person name="Quemeneur M."/>
        </authorList>
    </citation>
    <scope>NUCLEOTIDE SEQUENCE</scope>
    <source>
        <strain evidence="3">MethCAN</strain>
    </source>
</reference>
<evidence type="ECO:0000313" key="4">
    <source>
        <dbReference type="Proteomes" id="UP000681041"/>
    </source>
</evidence>
<gene>
    <name evidence="3" type="ORF">HYG87_00205</name>
</gene>
<dbReference type="Pfam" id="PF13240">
    <property type="entry name" value="Zn_Ribbon_1"/>
    <property type="match status" value="1"/>
</dbReference>
<feature type="transmembrane region" description="Helical" evidence="1">
    <location>
        <begin position="37"/>
        <end position="57"/>
    </location>
</feature>
<evidence type="ECO:0000259" key="2">
    <source>
        <dbReference type="Pfam" id="PF13240"/>
    </source>
</evidence>
<keyword evidence="4" id="KW-1185">Reference proteome</keyword>
<name>A0A8T8K2W3_9EURY</name>
<protein>
    <submittedName>
        <fullName evidence="3">Zinc ribbon domain-containing protein</fullName>
    </submittedName>
</protein>
<feature type="domain" description="Zinc-ribbon" evidence="2">
    <location>
        <begin position="5"/>
        <end position="26"/>
    </location>
</feature>
<sequence>MENIYCKNCGSKNEKTAKYCEKCGQTLNSGGSNTTKVLIALVLILFIGLGALAAYVMSMDTTPVVISSTYNETQEKTQAYQPSWKLIDTYQGVSGDSRSFTTRGNKFKVTYSANPLVNYNINYLEILLIQGSQRLETGYVSWEAYDSPNTKSGTIEVSKGPGTYYLDIYAYELKDWNIEVYDYY</sequence>
<proteinExistence type="predicted"/>
<dbReference type="AlphaFoldDB" id="A0A8T8K2W3"/>
<organism evidence="3 4">
    <name type="scientific">Methanobacterium alkalithermotolerans</name>
    <dbReference type="NCBI Taxonomy" id="2731220"/>
    <lineage>
        <taxon>Archaea</taxon>
        <taxon>Methanobacteriati</taxon>
        <taxon>Methanobacteriota</taxon>
        <taxon>Methanomada group</taxon>
        <taxon>Methanobacteria</taxon>
        <taxon>Methanobacteriales</taxon>
        <taxon>Methanobacteriaceae</taxon>
        <taxon>Methanobacterium</taxon>
    </lineage>
</organism>
<dbReference type="EMBL" id="CP058560">
    <property type="protein sequence ID" value="QUH22297.1"/>
    <property type="molecule type" value="Genomic_DNA"/>
</dbReference>
<dbReference type="Proteomes" id="UP000681041">
    <property type="component" value="Chromosome"/>
</dbReference>
<dbReference type="OrthoDB" id="71372at2157"/>
<keyword evidence="1" id="KW-0812">Transmembrane</keyword>
<dbReference type="KEGG" id="meme:HYG87_00205"/>
<evidence type="ECO:0000313" key="3">
    <source>
        <dbReference type="EMBL" id="QUH22297.1"/>
    </source>
</evidence>